<dbReference type="PANTHER" id="PTHR10039">
    <property type="entry name" value="AMELOGENIN"/>
    <property type="match status" value="1"/>
</dbReference>
<dbReference type="STRING" id="1149755.A0A2J6RPG0"/>
<keyword evidence="5" id="KW-1185">Reference proteome</keyword>
<dbReference type="OrthoDB" id="7464126at2759"/>
<gene>
    <name evidence="4" type="ORF">L207DRAFT_582587</name>
</gene>
<dbReference type="InterPro" id="IPR036770">
    <property type="entry name" value="Ankyrin_rpt-contain_sf"/>
</dbReference>
<evidence type="ECO:0000256" key="1">
    <source>
        <dbReference type="ARBA" id="ARBA00022737"/>
    </source>
</evidence>
<dbReference type="InterPro" id="IPR007111">
    <property type="entry name" value="NACHT_NTPase"/>
</dbReference>
<organism evidence="4 5">
    <name type="scientific">Hyaloscypha variabilis (strain UAMH 11265 / GT02V1 / F)</name>
    <name type="common">Meliniomyces variabilis</name>
    <dbReference type="NCBI Taxonomy" id="1149755"/>
    <lineage>
        <taxon>Eukaryota</taxon>
        <taxon>Fungi</taxon>
        <taxon>Dikarya</taxon>
        <taxon>Ascomycota</taxon>
        <taxon>Pezizomycotina</taxon>
        <taxon>Leotiomycetes</taxon>
        <taxon>Helotiales</taxon>
        <taxon>Hyaloscyphaceae</taxon>
        <taxon>Hyaloscypha</taxon>
        <taxon>Hyaloscypha variabilis</taxon>
    </lineage>
</organism>
<dbReference type="EMBL" id="KZ613945">
    <property type="protein sequence ID" value="PMD40380.1"/>
    <property type="molecule type" value="Genomic_DNA"/>
</dbReference>
<dbReference type="Gene3D" id="3.40.50.300">
    <property type="entry name" value="P-loop containing nucleotide triphosphate hydrolases"/>
    <property type="match status" value="1"/>
</dbReference>
<dbReference type="InterPro" id="IPR056884">
    <property type="entry name" value="NPHP3-like_N"/>
</dbReference>
<dbReference type="PROSITE" id="PS50088">
    <property type="entry name" value="ANK_REPEAT"/>
    <property type="match status" value="1"/>
</dbReference>
<dbReference type="SUPFAM" id="SSF48403">
    <property type="entry name" value="Ankyrin repeat"/>
    <property type="match status" value="1"/>
</dbReference>
<dbReference type="Proteomes" id="UP000235786">
    <property type="component" value="Unassembled WGS sequence"/>
</dbReference>
<dbReference type="Pfam" id="PF22939">
    <property type="entry name" value="WHD_GPIID"/>
    <property type="match status" value="1"/>
</dbReference>
<dbReference type="PROSITE" id="PS50837">
    <property type="entry name" value="NACHT"/>
    <property type="match status" value="1"/>
</dbReference>
<protein>
    <recommendedName>
        <fullName evidence="3">NACHT domain-containing protein</fullName>
    </recommendedName>
</protein>
<dbReference type="SMART" id="SM00382">
    <property type="entry name" value="AAA"/>
    <property type="match status" value="1"/>
</dbReference>
<keyword evidence="2" id="KW-0040">ANK repeat</keyword>
<evidence type="ECO:0000256" key="2">
    <source>
        <dbReference type="PROSITE-ProRule" id="PRU00023"/>
    </source>
</evidence>
<evidence type="ECO:0000313" key="4">
    <source>
        <dbReference type="EMBL" id="PMD40380.1"/>
    </source>
</evidence>
<dbReference type="SUPFAM" id="SSF52540">
    <property type="entry name" value="P-loop containing nucleoside triphosphate hydrolases"/>
    <property type="match status" value="1"/>
</dbReference>
<name>A0A2J6RPG0_HYAVF</name>
<proteinExistence type="predicted"/>
<dbReference type="PANTHER" id="PTHR10039:SF10">
    <property type="entry name" value="NACHT DOMAIN-CONTAINING PROTEIN"/>
    <property type="match status" value="1"/>
</dbReference>
<dbReference type="InterPro" id="IPR003593">
    <property type="entry name" value="AAA+_ATPase"/>
</dbReference>
<dbReference type="SMART" id="SM00248">
    <property type="entry name" value="ANK"/>
    <property type="match status" value="3"/>
</dbReference>
<feature type="repeat" description="ANK" evidence="2">
    <location>
        <begin position="1165"/>
        <end position="1197"/>
    </location>
</feature>
<dbReference type="Gene3D" id="1.25.40.20">
    <property type="entry name" value="Ankyrin repeat-containing domain"/>
    <property type="match status" value="1"/>
</dbReference>
<dbReference type="Pfam" id="PF24883">
    <property type="entry name" value="NPHP3_N"/>
    <property type="match status" value="1"/>
</dbReference>
<dbReference type="InterPro" id="IPR027417">
    <property type="entry name" value="P-loop_NTPase"/>
</dbReference>
<dbReference type="Pfam" id="PF24809">
    <property type="entry name" value="DUF7708"/>
    <property type="match status" value="1"/>
</dbReference>
<keyword evidence="1" id="KW-0677">Repeat</keyword>
<reference evidence="4 5" key="1">
    <citation type="submission" date="2016-04" db="EMBL/GenBank/DDBJ databases">
        <title>A degradative enzymes factory behind the ericoid mycorrhizal symbiosis.</title>
        <authorList>
            <consortium name="DOE Joint Genome Institute"/>
            <person name="Martino E."/>
            <person name="Morin E."/>
            <person name="Grelet G."/>
            <person name="Kuo A."/>
            <person name="Kohler A."/>
            <person name="Daghino S."/>
            <person name="Barry K."/>
            <person name="Choi C."/>
            <person name="Cichocki N."/>
            <person name="Clum A."/>
            <person name="Copeland A."/>
            <person name="Hainaut M."/>
            <person name="Haridas S."/>
            <person name="Labutti K."/>
            <person name="Lindquist E."/>
            <person name="Lipzen A."/>
            <person name="Khouja H.-R."/>
            <person name="Murat C."/>
            <person name="Ohm R."/>
            <person name="Olson A."/>
            <person name="Spatafora J."/>
            <person name="Veneault-Fourrey C."/>
            <person name="Henrissat B."/>
            <person name="Grigoriev I."/>
            <person name="Martin F."/>
            <person name="Perotto S."/>
        </authorList>
    </citation>
    <scope>NUCLEOTIDE SEQUENCE [LARGE SCALE GENOMIC DNA]</scope>
    <source>
        <strain evidence="4 5">F</strain>
    </source>
</reference>
<dbReference type="InterPro" id="IPR054471">
    <property type="entry name" value="GPIID_WHD"/>
</dbReference>
<dbReference type="InterPro" id="IPR056125">
    <property type="entry name" value="DUF7708"/>
</dbReference>
<sequence>MGSTSAAPLLGHVEPRDTLNAWEMAKARFLEGLDDKEKTTFNEATAENMFYQASNLQQDDNRDSKTRTLLETMQPLIAAVNDYGKAMDTFANISSLCLVPIWGSIRVILVIASSHGRFYNRMVDTFGRIGDIIPRLRDYQTIFDSVKHQRLTQALSTAYLDIISLCTEFKTLLRSQKSSAAKRLFQPLSPALKIHLEEAVLRFRQHRKAVEKEVEICHMIEEKEARDLVLRNNAAAEARERQNWQETLLSRLVSTDHEHKHRRMRRIRHKGTGSWLAASDEFKTWLTCASHSTLCLYGIPGSGKSVLMSSLIDELLADENLNTRRKIAFYYCDHADKRTLDPVNIFSNLALQVLRTLGDLPKGVLTVLERICQVNSTPGLEDVVHLLIQAIERVTSVVIILDGLDELDENDRKIIFHNLHNIFALANPPVIKVLLASREDTSYLTLVTGVTLFKRRIGTDVVADDIDCFLRHAIHDLIKRNELVIGDPVLETEIFKALSKGAKGMFLWVKFQLDDLCRAETDSSIRKVLQNLPRDLSETYDRLLARIDNSEQQNYIKRMFAWIVCAKRPLEVDELREAIAFTLEDDHFDAAKIPNDLKRLARACGNLMVIDDEDDKVQIAHYTVEQYLVTQQEFRPSAFYFTREQANFEAGKVCLAYLSFSDFESQITPYRNNATSHFAVLKDVVSTQSMLPPNSQAAKLVKNLKRIRGNRGTSTTINIERYVHDQYGKNATVPLGPKFRLLSYVAENWLRHTSMIGQASESTDWTPRHISLFEIVAVERSFLFDARPWDFASFEQDKYDFVLQIGWAISNNHLRLLHTIARRIGNISARNCFGQATESFNQLHLSSSAEDSRSLRKFSQNSSETWPTPHSWQSWLYRCILEASDRGFTDVLHFFLSNWVTVSWEIGMSRDWHDFTLVQAKAVGLLMLDAASSAHTSVVEALAGIITTWPEVIRRELWTKTIDPIHAAEALETAFLSDSQHLVEFLSLAGCKASPLIKERLAYSPYLREALNSNDVIKIKLFMRMFGATTSSLLDIEHRLWHLRHPPDHENLSVQIFRDVIDFTKNDIVSSKPTPAMLSHWLCAIQGISYQDQIDILLTTRETPPPECLNWLLWDAITEKKYSRFKMLLSAGYLEPQTYKLTREQFQAMRQLHPTSSVLYDEGFEFISPLSCAVFYERLEMMESLLEAGAPVNDSDSSFGLAPIHFAAITDSLMAFKCLKRHSANHKMRDDKGRNIGDLLLSRHPERTSQNSLFDFLNTRRYVYTHGHSSSQYLGRCELKEIL</sequence>
<evidence type="ECO:0000313" key="5">
    <source>
        <dbReference type="Proteomes" id="UP000235786"/>
    </source>
</evidence>
<dbReference type="InterPro" id="IPR002110">
    <property type="entry name" value="Ankyrin_rpt"/>
</dbReference>
<feature type="domain" description="NACHT" evidence="3">
    <location>
        <begin position="292"/>
        <end position="440"/>
    </location>
</feature>
<accession>A0A2J6RPG0</accession>
<evidence type="ECO:0000259" key="3">
    <source>
        <dbReference type="PROSITE" id="PS50837"/>
    </source>
</evidence>